<dbReference type="PANTHER" id="PTHR46438:SF2">
    <property type="entry name" value="ALPHA_BETA-HYDROLASES SUPERFAMILY PROTEIN"/>
    <property type="match status" value="1"/>
</dbReference>
<dbReference type="SUPFAM" id="SSF53474">
    <property type="entry name" value="alpha/beta-Hydrolases"/>
    <property type="match status" value="1"/>
</dbReference>
<dbReference type="InterPro" id="IPR000073">
    <property type="entry name" value="AB_hydrolase_1"/>
</dbReference>
<keyword evidence="3" id="KW-1185">Reference proteome</keyword>
<comment type="caution">
    <text evidence="2">The sequence shown here is derived from an EMBL/GenBank/DDBJ whole genome shotgun (WGS) entry which is preliminary data.</text>
</comment>
<dbReference type="Proteomes" id="UP001652395">
    <property type="component" value="Unassembled WGS sequence"/>
</dbReference>
<dbReference type="PANTHER" id="PTHR46438">
    <property type="entry name" value="ALPHA/BETA-HYDROLASES SUPERFAMILY PROTEIN"/>
    <property type="match status" value="1"/>
</dbReference>
<gene>
    <name evidence="2" type="ORF">OCV69_10995</name>
</gene>
<accession>A0ABT2V0M4</accession>
<dbReference type="InterPro" id="IPR029058">
    <property type="entry name" value="AB_hydrolase_fold"/>
</dbReference>
<sequence>MKSKNKIITAVLLAAGTAAGTALINKYIKVSATSKKLLSHPEPSIYKWRLGDIYYAKTGTGKPLLLIHDLTHASSGCEWDNLIPFLKDNYTIYTIDLLGCGRSEKPNLTYTNFLYVQLLNDFIKSEIGRRTNVIATGSSSSLVTMACSYNPDLFEQLMFINPESFTSCSQIPGRSAKLYKFLIDLPIAGTLLYHIASARKHMEEAFSSSYFYNSFDVTPFYVDKYMESAHLGDSPKSVYSSVICNYTKCRISPALEKIDNSIYILGGGEEPDIDQIIQEYTLCNPAIEASKVPGTKHLPHLEKPQEVYKLVNMFFH</sequence>
<feature type="domain" description="AB hydrolase-1" evidence="1">
    <location>
        <begin position="64"/>
        <end position="308"/>
    </location>
</feature>
<name>A0ABT2V0M4_9FIRM</name>
<proteinExistence type="predicted"/>
<dbReference type="Pfam" id="PF12697">
    <property type="entry name" value="Abhydrolase_6"/>
    <property type="match status" value="1"/>
</dbReference>
<organism evidence="2 3">
    <name type="scientific">Alitiscatomonas aceti</name>
    <dbReference type="NCBI Taxonomy" id="2981724"/>
    <lineage>
        <taxon>Bacteria</taxon>
        <taxon>Bacillati</taxon>
        <taxon>Bacillota</taxon>
        <taxon>Clostridia</taxon>
        <taxon>Lachnospirales</taxon>
        <taxon>Lachnospiraceae</taxon>
        <taxon>Alitiscatomonas</taxon>
    </lineage>
</organism>
<dbReference type="GO" id="GO:0016787">
    <property type="term" value="F:hydrolase activity"/>
    <property type="evidence" value="ECO:0007669"/>
    <property type="project" value="UniProtKB-KW"/>
</dbReference>
<keyword evidence="2" id="KW-0378">Hydrolase</keyword>
<protein>
    <submittedName>
        <fullName evidence="2">Alpha/beta hydrolase</fullName>
    </submittedName>
</protein>
<dbReference type="EMBL" id="JAOQJF010000022">
    <property type="protein sequence ID" value="MCU6800449.1"/>
    <property type="molecule type" value="Genomic_DNA"/>
</dbReference>
<dbReference type="RefSeq" id="WP_158359174.1">
    <property type="nucleotide sequence ID" value="NZ_JAOQJF010000022.1"/>
</dbReference>
<evidence type="ECO:0000313" key="2">
    <source>
        <dbReference type="EMBL" id="MCU6800449.1"/>
    </source>
</evidence>
<evidence type="ECO:0000313" key="3">
    <source>
        <dbReference type="Proteomes" id="UP001652395"/>
    </source>
</evidence>
<dbReference type="Gene3D" id="3.40.50.1820">
    <property type="entry name" value="alpha/beta hydrolase"/>
    <property type="match status" value="1"/>
</dbReference>
<reference evidence="2 3" key="1">
    <citation type="journal article" date="2021" name="ISME Commun">
        <title>Automated analysis of genomic sequences facilitates high-throughput and comprehensive description of bacteria.</title>
        <authorList>
            <person name="Hitch T.C.A."/>
        </authorList>
    </citation>
    <scope>NUCLEOTIDE SEQUENCE [LARGE SCALE GENOMIC DNA]</scope>
    <source>
        <strain evidence="3">f_CCE</strain>
    </source>
</reference>
<evidence type="ECO:0000259" key="1">
    <source>
        <dbReference type="Pfam" id="PF12697"/>
    </source>
</evidence>